<dbReference type="EMBL" id="JAQQWE010000006">
    <property type="protein sequence ID" value="KAK7947972.1"/>
    <property type="molecule type" value="Genomic_DNA"/>
</dbReference>
<reference evidence="2 3" key="1">
    <citation type="submission" date="2023-01" db="EMBL/GenBank/DDBJ databases">
        <title>Analysis of 21 Apiospora genomes using comparative genomics revels a genus with tremendous synthesis potential of carbohydrate active enzymes and secondary metabolites.</title>
        <authorList>
            <person name="Sorensen T."/>
        </authorList>
    </citation>
    <scope>NUCLEOTIDE SEQUENCE [LARGE SCALE GENOMIC DNA]</scope>
    <source>
        <strain evidence="2 3">CBS 24483</strain>
    </source>
</reference>
<dbReference type="GeneID" id="92078142"/>
<organism evidence="2 3">
    <name type="scientific">Apiospora aurea</name>
    <dbReference type="NCBI Taxonomy" id="335848"/>
    <lineage>
        <taxon>Eukaryota</taxon>
        <taxon>Fungi</taxon>
        <taxon>Dikarya</taxon>
        <taxon>Ascomycota</taxon>
        <taxon>Pezizomycotina</taxon>
        <taxon>Sordariomycetes</taxon>
        <taxon>Xylariomycetidae</taxon>
        <taxon>Amphisphaeriales</taxon>
        <taxon>Apiosporaceae</taxon>
        <taxon>Apiospora</taxon>
    </lineage>
</organism>
<dbReference type="Proteomes" id="UP001391051">
    <property type="component" value="Unassembled WGS sequence"/>
</dbReference>
<evidence type="ECO:0000256" key="1">
    <source>
        <dbReference type="SAM" id="MobiDB-lite"/>
    </source>
</evidence>
<accession>A0ABR1Q5Y4</accession>
<keyword evidence="3" id="KW-1185">Reference proteome</keyword>
<feature type="region of interest" description="Disordered" evidence="1">
    <location>
        <begin position="110"/>
        <end position="147"/>
    </location>
</feature>
<evidence type="ECO:0000313" key="3">
    <source>
        <dbReference type="Proteomes" id="UP001391051"/>
    </source>
</evidence>
<gene>
    <name evidence="2" type="ORF">PG986_008858</name>
</gene>
<proteinExistence type="predicted"/>
<evidence type="ECO:0000313" key="2">
    <source>
        <dbReference type="EMBL" id="KAK7947972.1"/>
    </source>
</evidence>
<comment type="caution">
    <text evidence="2">The sequence shown here is derived from an EMBL/GenBank/DDBJ whole genome shotgun (WGS) entry which is preliminary data.</text>
</comment>
<dbReference type="RefSeq" id="XP_066697478.1">
    <property type="nucleotide sequence ID" value="XM_066845080.1"/>
</dbReference>
<name>A0ABR1Q5Y4_9PEZI</name>
<sequence>MSQTRRGSPRLIDSIYSRVFRTIRSLGPSGISGLLRQAFRQPVAKLPFFKKPRPTVRASIDLRFASTTVIAPYVPLEAQVSRQSLAGAAAVRSFQGQLLSMSFSSFLQKQFKHPNTSPRQEPAHLKDQDPYVSPSRSPRGNIRSDLT</sequence>
<protein>
    <submittedName>
        <fullName evidence="2">Uncharacterized protein</fullName>
    </submittedName>
</protein>